<evidence type="ECO:0000313" key="3">
    <source>
        <dbReference type="EMBL" id="SNR76992.1"/>
    </source>
</evidence>
<dbReference type="OrthoDB" id="7560678at2"/>
<gene>
    <name evidence="3" type="ORF">SAMN06265376_102520</name>
</gene>
<dbReference type="SUPFAM" id="SSF53756">
    <property type="entry name" value="UDP-Glycosyltransferase/glycogen phosphorylase"/>
    <property type="match status" value="1"/>
</dbReference>
<sequence length="359" mass="40813">MKIIHVINSLHFGGAEKLLVDTIPKFIERGITTDVLVLHPEKTFFYNELAQKHQVKIVTTKKKSLYNPLYSIALRKYLKEYDIVHVHLFPSLYWVSLATLFLKNRAKLIVTEHNTDNRRRASVVFKYIDRWIYKKYDKVIAISKGVKENLQSHLKKSNDTIVTIPNGIPIEVFKNATGLSKYHIGIPENAKVIIQVASFTPQKDQDTLLKAISLLPDEVHLLLIGDGVLKEEKIGLATTLNIKHRVHFLGYRTDIPQLLKLSDVSVLSSHYEGFGLAIVEGMAAGNPCIGSNVPGLSEVIGEEGILFEPGNHVQLKNSIEQLLYDKEYYLKIQKQCLDRAQEYDLSFMIDAYINVYKAL</sequence>
<dbReference type="EMBL" id="FZNY01000002">
    <property type="protein sequence ID" value="SNR76992.1"/>
    <property type="molecule type" value="Genomic_DNA"/>
</dbReference>
<evidence type="ECO:0000313" key="4">
    <source>
        <dbReference type="Proteomes" id="UP000198379"/>
    </source>
</evidence>
<dbReference type="InterPro" id="IPR001296">
    <property type="entry name" value="Glyco_trans_1"/>
</dbReference>
<dbReference type="RefSeq" id="WP_089371257.1">
    <property type="nucleotide sequence ID" value="NZ_BMEP01000001.1"/>
</dbReference>
<dbReference type="Pfam" id="PF00534">
    <property type="entry name" value="Glycos_transf_1"/>
    <property type="match status" value="1"/>
</dbReference>
<accession>A0A238Z147</accession>
<evidence type="ECO:0000259" key="1">
    <source>
        <dbReference type="Pfam" id="PF00534"/>
    </source>
</evidence>
<dbReference type="Gene3D" id="3.40.50.2000">
    <property type="entry name" value="Glycogen Phosphorylase B"/>
    <property type="match status" value="2"/>
</dbReference>
<dbReference type="PANTHER" id="PTHR12526">
    <property type="entry name" value="GLYCOSYLTRANSFERASE"/>
    <property type="match status" value="1"/>
</dbReference>
<feature type="domain" description="Glycosyl transferase family 1" evidence="1">
    <location>
        <begin position="185"/>
        <end position="334"/>
    </location>
</feature>
<feature type="domain" description="Glycosyltransferase subfamily 4-like N-terminal" evidence="2">
    <location>
        <begin position="12"/>
        <end position="171"/>
    </location>
</feature>
<name>A0A238Z147_9FLAO</name>
<reference evidence="3 4" key="1">
    <citation type="submission" date="2017-06" db="EMBL/GenBank/DDBJ databases">
        <authorList>
            <person name="Kim H.J."/>
            <person name="Triplett B.A."/>
        </authorList>
    </citation>
    <scope>NUCLEOTIDE SEQUENCE [LARGE SCALE GENOMIC DNA]</scope>
    <source>
        <strain evidence="3 4">DSM 25597</strain>
    </source>
</reference>
<proteinExistence type="predicted"/>
<organism evidence="3 4">
    <name type="scientific">Dokdonia pacifica</name>
    <dbReference type="NCBI Taxonomy" id="1627892"/>
    <lineage>
        <taxon>Bacteria</taxon>
        <taxon>Pseudomonadati</taxon>
        <taxon>Bacteroidota</taxon>
        <taxon>Flavobacteriia</taxon>
        <taxon>Flavobacteriales</taxon>
        <taxon>Flavobacteriaceae</taxon>
        <taxon>Dokdonia</taxon>
    </lineage>
</organism>
<keyword evidence="4" id="KW-1185">Reference proteome</keyword>
<dbReference type="CDD" id="cd03811">
    <property type="entry name" value="GT4_GT28_WabH-like"/>
    <property type="match status" value="1"/>
</dbReference>
<keyword evidence="3" id="KW-0808">Transferase</keyword>
<dbReference type="AlphaFoldDB" id="A0A238Z147"/>
<dbReference type="PANTHER" id="PTHR12526:SF630">
    <property type="entry name" value="GLYCOSYLTRANSFERASE"/>
    <property type="match status" value="1"/>
</dbReference>
<evidence type="ECO:0000259" key="2">
    <source>
        <dbReference type="Pfam" id="PF13439"/>
    </source>
</evidence>
<dbReference type="GO" id="GO:0016757">
    <property type="term" value="F:glycosyltransferase activity"/>
    <property type="evidence" value="ECO:0007669"/>
    <property type="project" value="InterPro"/>
</dbReference>
<dbReference type="InterPro" id="IPR028098">
    <property type="entry name" value="Glyco_trans_4-like_N"/>
</dbReference>
<dbReference type="Proteomes" id="UP000198379">
    <property type="component" value="Unassembled WGS sequence"/>
</dbReference>
<dbReference type="Pfam" id="PF13439">
    <property type="entry name" value="Glyco_transf_4"/>
    <property type="match status" value="1"/>
</dbReference>
<protein>
    <submittedName>
        <fullName evidence="3">Glycosyltransferase involved in cell wall bisynthesis</fullName>
    </submittedName>
</protein>